<sequence>MSKMPTRSAKQALLSRLRTVWRSRLCLASDDEDSSDEYDGMSVVATYLVLASQRYIARRVRVERPLSRVNYYLTRMPDSEFKLQFCMTRPFFLAVCRLIGGYREFQSVPGKQQRSSVELHVMGLLQTLGSLNGQGLIEGTLFPLSQRPEDHGDDYFYARVLMLSTVLLFVMTGSDFGTKISGGRGQAMTIECGGTAK</sequence>
<proteinExistence type="predicted"/>
<keyword evidence="2" id="KW-1185">Reference proteome</keyword>
<name>A0A225UPX9_9STRA</name>
<protein>
    <submittedName>
        <fullName evidence="1">Uncharacterized protein</fullName>
    </submittedName>
</protein>
<reference evidence="2" key="1">
    <citation type="submission" date="2017-03" db="EMBL/GenBank/DDBJ databases">
        <title>Phytopthora megakarya and P. palmivora, two closely related causual agents of cacao black pod achieved similar genome size and gene model numbers by different mechanisms.</title>
        <authorList>
            <person name="Ali S."/>
            <person name="Shao J."/>
            <person name="Larry D.J."/>
            <person name="Kronmiller B."/>
            <person name="Shen D."/>
            <person name="Strem M.D."/>
            <person name="Melnick R.L."/>
            <person name="Guiltinan M.J."/>
            <person name="Tyler B.M."/>
            <person name="Meinhardt L.W."/>
            <person name="Bailey B.A."/>
        </authorList>
    </citation>
    <scope>NUCLEOTIDE SEQUENCE [LARGE SCALE GENOMIC DNA]</scope>
    <source>
        <strain evidence="2">zdho120</strain>
    </source>
</reference>
<dbReference type="Proteomes" id="UP000198211">
    <property type="component" value="Unassembled WGS sequence"/>
</dbReference>
<comment type="caution">
    <text evidence="1">The sequence shown here is derived from an EMBL/GenBank/DDBJ whole genome shotgun (WGS) entry which is preliminary data.</text>
</comment>
<dbReference type="AlphaFoldDB" id="A0A225UPX9"/>
<accession>A0A225UPX9</accession>
<dbReference type="OrthoDB" id="113310at2759"/>
<dbReference type="EMBL" id="NBNE01014778">
    <property type="protein sequence ID" value="OWY94179.1"/>
    <property type="molecule type" value="Genomic_DNA"/>
</dbReference>
<gene>
    <name evidence="1" type="ORF">PHMEG_00036163</name>
</gene>
<organism evidence="1 2">
    <name type="scientific">Phytophthora megakarya</name>
    <dbReference type="NCBI Taxonomy" id="4795"/>
    <lineage>
        <taxon>Eukaryota</taxon>
        <taxon>Sar</taxon>
        <taxon>Stramenopiles</taxon>
        <taxon>Oomycota</taxon>
        <taxon>Peronosporomycetes</taxon>
        <taxon>Peronosporales</taxon>
        <taxon>Peronosporaceae</taxon>
        <taxon>Phytophthora</taxon>
    </lineage>
</organism>
<evidence type="ECO:0000313" key="2">
    <source>
        <dbReference type="Proteomes" id="UP000198211"/>
    </source>
</evidence>
<evidence type="ECO:0000313" key="1">
    <source>
        <dbReference type="EMBL" id="OWY94179.1"/>
    </source>
</evidence>